<dbReference type="SUPFAM" id="SSF47005">
    <property type="entry name" value="Peripheral subunit-binding domain of 2-oxo acid dehydrogenase complex"/>
    <property type="match status" value="1"/>
</dbReference>
<keyword evidence="5 8" id="KW-0012">Acyltransferase</keyword>
<dbReference type="NCBIfam" id="TIGR01349">
    <property type="entry name" value="PDHac_trf_mito"/>
    <property type="match status" value="1"/>
</dbReference>
<comment type="similarity">
    <text evidence="1 8">Belongs to the 2-oxoacid dehydrogenase family.</text>
</comment>
<evidence type="ECO:0000256" key="1">
    <source>
        <dbReference type="ARBA" id="ARBA00007317"/>
    </source>
</evidence>
<dbReference type="Gene3D" id="3.30.559.10">
    <property type="entry name" value="Chloramphenicol acetyltransferase-like domain"/>
    <property type="match status" value="1"/>
</dbReference>
<dbReference type="InterPro" id="IPR036625">
    <property type="entry name" value="E3-bd_dom_sf"/>
</dbReference>
<evidence type="ECO:0000259" key="10">
    <source>
        <dbReference type="PROSITE" id="PS50968"/>
    </source>
</evidence>
<dbReference type="SUPFAM" id="SSF52777">
    <property type="entry name" value="CoA-dependent acyltransferases"/>
    <property type="match status" value="1"/>
</dbReference>
<dbReference type="Pfam" id="PF00198">
    <property type="entry name" value="2-oxoacid_dh"/>
    <property type="match status" value="1"/>
</dbReference>
<dbReference type="PANTHER" id="PTHR23151">
    <property type="entry name" value="DIHYDROLIPOAMIDE ACETYL/SUCCINYL-TRANSFERASE-RELATED"/>
    <property type="match status" value="1"/>
</dbReference>
<dbReference type="PANTHER" id="PTHR23151:SF90">
    <property type="entry name" value="DIHYDROLIPOYLLYSINE-RESIDUE ACETYLTRANSFERASE COMPONENT OF PYRUVATE DEHYDROGENASE COMPLEX, MITOCHONDRIAL-RELATED"/>
    <property type="match status" value="1"/>
</dbReference>
<dbReference type="FunFam" id="2.40.50.100:FF:000010">
    <property type="entry name" value="Acetyltransferase component of pyruvate dehydrogenase complex"/>
    <property type="match status" value="1"/>
</dbReference>
<dbReference type="Pfam" id="PF00364">
    <property type="entry name" value="Biotin_lipoyl"/>
    <property type="match status" value="1"/>
</dbReference>
<feature type="region of interest" description="Disordered" evidence="9">
    <location>
        <begin position="82"/>
        <end position="144"/>
    </location>
</feature>
<evidence type="ECO:0000313" key="12">
    <source>
        <dbReference type="EMBL" id="SLN54570.1"/>
    </source>
</evidence>
<evidence type="ECO:0000256" key="7">
    <source>
        <dbReference type="ARBA" id="ARBA00048370"/>
    </source>
</evidence>
<dbReference type="RefSeq" id="WP_085883682.1">
    <property type="nucleotide sequence ID" value="NZ_FWFR01000002.1"/>
</dbReference>
<accession>A0A1Y5T860</accession>
<feature type="compositionally biased region" description="Low complexity" evidence="9">
    <location>
        <begin position="105"/>
        <end position="114"/>
    </location>
</feature>
<organism evidence="12 13">
    <name type="scientific">Oceanibacterium hippocampi</name>
    <dbReference type="NCBI Taxonomy" id="745714"/>
    <lineage>
        <taxon>Bacteria</taxon>
        <taxon>Pseudomonadati</taxon>
        <taxon>Pseudomonadota</taxon>
        <taxon>Alphaproteobacteria</taxon>
        <taxon>Sneathiellales</taxon>
        <taxon>Sneathiellaceae</taxon>
        <taxon>Oceanibacterium</taxon>
    </lineage>
</organism>
<feature type="compositionally biased region" description="Basic and acidic residues" evidence="9">
    <location>
        <begin position="117"/>
        <end position="129"/>
    </location>
</feature>
<evidence type="ECO:0000259" key="11">
    <source>
        <dbReference type="PROSITE" id="PS51826"/>
    </source>
</evidence>
<dbReference type="Pfam" id="PF02817">
    <property type="entry name" value="E3_binding"/>
    <property type="match status" value="1"/>
</dbReference>
<comment type="cofactor">
    <cofactor evidence="8">
        <name>(R)-lipoate</name>
        <dbReference type="ChEBI" id="CHEBI:83088"/>
    </cofactor>
    <text evidence="8">Binds 1 lipoyl cofactor covalently.</text>
</comment>
<sequence length="448" mass="46537">MPITITMPALSPTMTEGTLASWTVKEGATVTSGDVLAEIETDKATMEVEAVDEGRLARILVQAGTENVAVNTPIAVLLEEGEDESALEGYAPEGGPGQTGDGSGKAAEPEAAPEPAKPAEPETAPRAEAKLAPAPKQVAAGSGKDGRIFASPLARRLAGEAGIELAGIDGSGPHGRIVKADVEKAKASPRPASQPAKQAEAGKAPAPAAAQPAAASFGPPSAPHEEITLSNMRKTIARRLTEAKQTVPHFYLTVNCEIDALLALRKQLNAKSDAYKLSVNDFVIRAAALALRDVPDANASWGGDRIYRYKEVDVSVAVAIDEGLITPIVRQADRKGLAEISSSMKDLAERAKAGKLKLEEFQGGSFSISNLGMFGISEFSAVINPPQGAILAIGAGEQRPVVKDGALAVATMMTCTLSCDHRVIDGALGARLLAAFKGFIEDPLTMLL</sequence>
<dbReference type="PROSITE" id="PS50968">
    <property type="entry name" value="BIOTINYL_LIPOYL"/>
    <property type="match status" value="1"/>
</dbReference>
<dbReference type="InterPro" id="IPR003016">
    <property type="entry name" value="2-oxoA_DH_lipoyl-BS"/>
</dbReference>
<evidence type="ECO:0000256" key="8">
    <source>
        <dbReference type="RuleBase" id="RU361137"/>
    </source>
</evidence>
<dbReference type="InterPro" id="IPR023213">
    <property type="entry name" value="CAT-like_dom_sf"/>
</dbReference>
<dbReference type="InterPro" id="IPR000089">
    <property type="entry name" value="Biotin_lipoyl"/>
</dbReference>
<feature type="domain" description="Peripheral subunit-binding (PSBD)" evidence="11">
    <location>
        <begin position="149"/>
        <end position="186"/>
    </location>
</feature>
<evidence type="ECO:0000256" key="9">
    <source>
        <dbReference type="SAM" id="MobiDB-lite"/>
    </source>
</evidence>
<dbReference type="InterPro" id="IPR004167">
    <property type="entry name" value="PSBD"/>
</dbReference>
<dbReference type="Gene3D" id="4.10.320.10">
    <property type="entry name" value="E3-binding domain"/>
    <property type="match status" value="1"/>
</dbReference>
<dbReference type="CDD" id="cd06849">
    <property type="entry name" value="lipoyl_domain"/>
    <property type="match status" value="1"/>
</dbReference>
<protein>
    <recommendedName>
        <fullName evidence="8">Acetyltransferase component of pyruvate dehydrogenase complex</fullName>
        <ecNumber evidence="8">2.3.1.12</ecNumber>
    </recommendedName>
</protein>
<evidence type="ECO:0000256" key="4">
    <source>
        <dbReference type="ARBA" id="ARBA00022823"/>
    </source>
</evidence>
<dbReference type="InterPro" id="IPR011053">
    <property type="entry name" value="Single_hybrid_motif"/>
</dbReference>
<dbReference type="EMBL" id="FWFR01000002">
    <property type="protein sequence ID" value="SLN54570.1"/>
    <property type="molecule type" value="Genomic_DNA"/>
</dbReference>
<feature type="compositionally biased region" description="Low complexity" evidence="9">
    <location>
        <begin position="195"/>
        <end position="219"/>
    </location>
</feature>
<feature type="compositionally biased region" description="Gly residues" evidence="9">
    <location>
        <begin position="92"/>
        <end position="103"/>
    </location>
</feature>
<dbReference type="Proteomes" id="UP000193200">
    <property type="component" value="Unassembled WGS sequence"/>
</dbReference>
<keyword evidence="3 8" id="KW-0808">Transferase</keyword>
<dbReference type="GO" id="GO:0006086">
    <property type="term" value="P:pyruvate decarboxylation to acetyl-CoA"/>
    <property type="evidence" value="ECO:0007669"/>
    <property type="project" value="InterPro"/>
</dbReference>
<evidence type="ECO:0000256" key="2">
    <source>
        <dbReference type="ARBA" id="ARBA00011484"/>
    </source>
</evidence>
<comment type="catalytic activity">
    <reaction evidence="7 8">
        <text>N(6)-[(R)-dihydrolipoyl]-L-lysyl-[protein] + acetyl-CoA = N(6)-[(R)-S(8)-acetyldihydrolipoyl]-L-lysyl-[protein] + CoA</text>
        <dbReference type="Rhea" id="RHEA:17017"/>
        <dbReference type="Rhea" id="RHEA-COMP:10475"/>
        <dbReference type="Rhea" id="RHEA-COMP:10478"/>
        <dbReference type="ChEBI" id="CHEBI:57287"/>
        <dbReference type="ChEBI" id="CHEBI:57288"/>
        <dbReference type="ChEBI" id="CHEBI:83100"/>
        <dbReference type="ChEBI" id="CHEBI:83111"/>
        <dbReference type="EC" id="2.3.1.12"/>
    </reaction>
</comment>
<dbReference type="GO" id="GO:0045254">
    <property type="term" value="C:pyruvate dehydrogenase complex"/>
    <property type="evidence" value="ECO:0007669"/>
    <property type="project" value="UniProtKB-UniRule"/>
</dbReference>
<comment type="function">
    <text evidence="6">The pyruvate dehydrogenase complex catalyzes the overall conversion of pyruvate to acetyl-CoA and CO(2). It contains multiple copies of three enzymatic components: pyruvate dehydrogenase (E1), dihydrolipoamide acetyltransferase (E2) and lipoamide dehydrogenase (E3).</text>
</comment>
<evidence type="ECO:0000256" key="3">
    <source>
        <dbReference type="ARBA" id="ARBA00022679"/>
    </source>
</evidence>
<keyword evidence="13" id="KW-1185">Reference proteome</keyword>
<evidence type="ECO:0000256" key="6">
    <source>
        <dbReference type="ARBA" id="ARBA00025211"/>
    </source>
</evidence>
<dbReference type="InterPro" id="IPR045257">
    <property type="entry name" value="E2/Pdx1"/>
</dbReference>
<dbReference type="PROSITE" id="PS51826">
    <property type="entry name" value="PSBD"/>
    <property type="match status" value="1"/>
</dbReference>
<evidence type="ECO:0000256" key="5">
    <source>
        <dbReference type="ARBA" id="ARBA00023315"/>
    </source>
</evidence>
<dbReference type="GO" id="GO:0004742">
    <property type="term" value="F:dihydrolipoyllysine-residue acetyltransferase activity"/>
    <property type="evidence" value="ECO:0007669"/>
    <property type="project" value="UniProtKB-UniRule"/>
</dbReference>
<feature type="domain" description="Lipoyl-binding" evidence="10">
    <location>
        <begin position="2"/>
        <end position="78"/>
    </location>
</feature>
<feature type="region of interest" description="Disordered" evidence="9">
    <location>
        <begin position="183"/>
        <end position="225"/>
    </location>
</feature>
<comment type="subunit">
    <text evidence="2">Forms a 24-polypeptide structural core with octahedral symmetry.</text>
</comment>
<dbReference type="PROSITE" id="PS00189">
    <property type="entry name" value="LIPOYL"/>
    <property type="match status" value="1"/>
</dbReference>
<keyword evidence="4 8" id="KW-0450">Lipoyl</keyword>
<reference evidence="12 13" key="1">
    <citation type="submission" date="2017-03" db="EMBL/GenBank/DDBJ databases">
        <authorList>
            <person name="Afonso C.L."/>
            <person name="Miller P.J."/>
            <person name="Scott M.A."/>
            <person name="Spackman E."/>
            <person name="Goraichik I."/>
            <person name="Dimitrov K.M."/>
            <person name="Suarez D.L."/>
            <person name="Swayne D.E."/>
        </authorList>
    </citation>
    <scope>NUCLEOTIDE SEQUENCE [LARGE SCALE GENOMIC DNA]</scope>
    <source>
        <strain evidence="12 13">CECT 7691</strain>
    </source>
</reference>
<gene>
    <name evidence="12" type="primary">pdhC</name>
    <name evidence="12" type="ORF">OCH7691_02312</name>
</gene>
<name>A0A1Y5T860_9PROT</name>
<dbReference type="Gene3D" id="2.40.50.100">
    <property type="match status" value="1"/>
</dbReference>
<dbReference type="InterPro" id="IPR001078">
    <property type="entry name" value="2-oxoacid_DH_actylTfrase"/>
</dbReference>
<dbReference type="InterPro" id="IPR006257">
    <property type="entry name" value="LAT1"/>
</dbReference>
<keyword evidence="12" id="KW-0670">Pyruvate</keyword>
<dbReference type="AlphaFoldDB" id="A0A1Y5T860"/>
<dbReference type="EC" id="2.3.1.12" evidence="8"/>
<dbReference type="InParanoid" id="A0A1Y5T860"/>
<dbReference type="FunFam" id="3.30.559.10:FF:000003">
    <property type="entry name" value="Acetyltransferase component of pyruvate dehydrogenase complex"/>
    <property type="match status" value="1"/>
</dbReference>
<dbReference type="OrthoDB" id="9805770at2"/>
<proteinExistence type="inferred from homology"/>
<evidence type="ECO:0000313" key="13">
    <source>
        <dbReference type="Proteomes" id="UP000193200"/>
    </source>
</evidence>
<dbReference type="SUPFAM" id="SSF51230">
    <property type="entry name" value="Single hybrid motif"/>
    <property type="match status" value="1"/>
</dbReference>